<evidence type="ECO:0000313" key="3">
    <source>
        <dbReference type="Proteomes" id="UP000283128"/>
    </source>
</evidence>
<name>A0A3S2Z2T2_9ACTN</name>
<reference evidence="2 3" key="1">
    <citation type="submission" date="2019-01" db="EMBL/GenBank/DDBJ databases">
        <title>Genome sequences of Streptomyces and Rhizobium isolates collected from root and soil.</title>
        <authorList>
            <person name="Chhettri S."/>
            <person name="Sevigny J.L."/>
            <person name="Sen A."/>
            <person name="Ennis N."/>
            <person name="Tisa L."/>
        </authorList>
    </citation>
    <scope>NUCLEOTIDE SEQUENCE [LARGE SCALE GENOMIC DNA]</scope>
    <source>
        <strain evidence="2 3">San01</strain>
    </source>
</reference>
<organism evidence="2 3">
    <name type="scientific">Streptomyces antnestii</name>
    <dbReference type="NCBI Taxonomy" id="2494256"/>
    <lineage>
        <taxon>Bacteria</taxon>
        <taxon>Bacillati</taxon>
        <taxon>Actinomycetota</taxon>
        <taxon>Actinomycetes</taxon>
        <taxon>Kitasatosporales</taxon>
        <taxon>Streptomycetaceae</taxon>
        <taxon>Streptomyces</taxon>
    </lineage>
</organism>
<dbReference type="OrthoDB" id="4336603at2"/>
<protein>
    <submittedName>
        <fullName evidence="2">Uncharacterized protein</fullName>
    </submittedName>
</protein>
<dbReference type="RefSeq" id="WP_127827008.1">
    <property type="nucleotide sequence ID" value="NZ_RZYA01000002.1"/>
</dbReference>
<accession>A0A3S2Z2T2</accession>
<gene>
    <name evidence="2" type="ORF">EOT10_06090</name>
</gene>
<dbReference type="EMBL" id="RZYA01000002">
    <property type="protein sequence ID" value="RVU27852.1"/>
    <property type="molecule type" value="Genomic_DNA"/>
</dbReference>
<dbReference type="Proteomes" id="UP000283128">
    <property type="component" value="Unassembled WGS sequence"/>
</dbReference>
<keyword evidence="3" id="KW-1185">Reference proteome</keyword>
<dbReference type="AlphaFoldDB" id="A0A3S2Z2T2"/>
<evidence type="ECO:0000313" key="2">
    <source>
        <dbReference type="EMBL" id="RVU27852.1"/>
    </source>
</evidence>
<feature type="region of interest" description="Disordered" evidence="1">
    <location>
        <begin position="1"/>
        <end position="39"/>
    </location>
</feature>
<feature type="region of interest" description="Disordered" evidence="1">
    <location>
        <begin position="55"/>
        <end position="80"/>
    </location>
</feature>
<comment type="caution">
    <text evidence="2">The sequence shown here is derived from an EMBL/GenBank/DDBJ whole genome shotgun (WGS) entry which is preliminary data.</text>
</comment>
<evidence type="ECO:0000256" key="1">
    <source>
        <dbReference type="SAM" id="MobiDB-lite"/>
    </source>
</evidence>
<proteinExistence type="predicted"/>
<sequence length="80" mass="8890">MAWPGADAVVGQRMNDPRKSVPAPRPRHAAPLLTAGPASSTPIYDALVHQWRAQHREVPRPPASRQGWVRVDPQDLFHRG</sequence>